<dbReference type="Pfam" id="PF00651">
    <property type="entry name" value="BTB"/>
    <property type="match status" value="1"/>
</dbReference>
<dbReference type="EMBL" id="JADNRY010000019">
    <property type="protein sequence ID" value="KAF9073254.1"/>
    <property type="molecule type" value="Genomic_DNA"/>
</dbReference>
<evidence type="ECO:0000313" key="2">
    <source>
        <dbReference type="EMBL" id="KAF9073254.1"/>
    </source>
</evidence>
<sequence>MSTLNTLVITDASSPFDSKAKADVILRSVDLVDFHALRYLLTLASPFFDSLFNDASPDIIKNEKPVITMQEGCRVLGPLLQLCYPSSPPLFEDIGVLMEVISTASKFCIDSEGFLGSLRHAVLISPVMQANPERLFAIGIRHRWGDVCKTAAARSVALEVESALHRRTFGDELSHITAAELYILINYHQEIADVALRIAQEIESGSGPANANVVAPYPNNIWFSSKDIPLPISFFKDHTNGCQSLQITRKIWVYDLHPDDHVFTIDVPAWWYEYTLDIGFRFRDKPCREMILDPELFQKAVNKAIHENSRCTKCRDDASIIIRRLHDWTYVFARVVEDNVKEVKLNTDFS</sequence>
<dbReference type="AlphaFoldDB" id="A0A9P5Q1R7"/>
<organism evidence="2 3">
    <name type="scientific">Rhodocollybia butyracea</name>
    <dbReference type="NCBI Taxonomy" id="206335"/>
    <lineage>
        <taxon>Eukaryota</taxon>
        <taxon>Fungi</taxon>
        <taxon>Dikarya</taxon>
        <taxon>Basidiomycota</taxon>
        <taxon>Agaricomycotina</taxon>
        <taxon>Agaricomycetes</taxon>
        <taxon>Agaricomycetidae</taxon>
        <taxon>Agaricales</taxon>
        <taxon>Marasmiineae</taxon>
        <taxon>Omphalotaceae</taxon>
        <taxon>Rhodocollybia</taxon>
    </lineage>
</organism>
<dbReference type="InterPro" id="IPR000210">
    <property type="entry name" value="BTB/POZ_dom"/>
</dbReference>
<feature type="domain" description="BTB" evidence="1">
    <location>
        <begin position="22"/>
        <end position="92"/>
    </location>
</feature>
<dbReference type="Proteomes" id="UP000772434">
    <property type="component" value="Unassembled WGS sequence"/>
</dbReference>
<reference evidence="2" key="1">
    <citation type="submission" date="2020-11" db="EMBL/GenBank/DDBJ databases">
        <authorList>
            <consortium name="DOE Joint Genome Institute"/>
            <person name="Ahrendt S."/>
            <person name="Riley R."/>
            <person name="Andreopoulos W."/>
            <person name="Labutti K."/>
            <person name="Pangilinan J."/>
            <person name="Ruiz-Duenas F.J."/>
            <person name="Barrasa J.M."/>
            <person name="Sanchez-Garcia M."/>
            <person name="Camarero S."/>
            <person name="Miyauchi S."/>
            <person name="Serrano A."/>
            <person name="Linde D."/>
            <person name="Babiker R."/>
            <person name="Drula E."/>
            <person name="Ayuso-Fernandez I."/>
            <person name="Pacheco R."/>
            <person name="Padilla G."/>
            <person name="Ferreira P."/>
            <person name="Barriuso J."/>
            <person name="Kellner H."/>
            <person name="Castanera R."/>
            <person name="Alfaro M."/>
            <person name="Ramirez L."/>
            <person name="Pisabarro A.G."/>
            <person name="Kuo A."/>
            <person name="Tritt A."/>
            <person name="Lipzen A."/>
            <person name="He G."/>
            <person name="Yan M."/>
            <person name="Ng V."/>
            <person name="Cullen D."/>
            <person name="Martin F."/>
            <person name="Rosso M.-N."/>
            <person name="Henrissat B."/>
            <person name="Hibbett D."/>
            <person name="Martinez A.T."/>
            <person name="Grigoriev I.V."/>
        </authorList>
    </citation>
    <scope>NUCLEOTIDE SEQUENCE</scope>
    <source>
        <strain evidence="2">AH 40177</strain>
    </source>
</reference>
<dbReference type="Gene3D" id="3.30.710.10">
    <property type="entry name" value="Potassium Channel Kv1.1, Chain A"/>
    <property type="match status" value="1"/>
</dbReference>
<keyword evidence="3" id="KW-1185">Reference proteome</keyword>
<proteinExistence type="predicted"/>
<accession>A0A9P5Q1R7</accession>
<name>A0A9P5Q1R7_9AGAR</name>
<dbReference type="PROSITE" id="PS50097">
    <property type="entry name" value="BTB"/>
    <property type="match status" value="1"/>
</dbReference>
<dbReference type="InterPro" id="IPR011333">
    <property type="entry name" value="SKP1/BTB/POZ_sf"/>
</dbReference>
<dbReference type="SUPFAM" id="SSF54695">
    <property type="entry name" value="POZ domain"/>
    <property type="match status" value="1"/>
</dbReference>
<comment type="caution">
    <text evidence="2">The sequence shown here is derived from an EMBL/GenBank/DDBJ whole genome shotgun (WGS) entry which is preliminary data.</text>
</comment>
<evidence type="ECO:0000313" key="3">
    <source>
        <dbReference type="Proteomes" id="UP000772434"/>
    </source>
</evidence>
<protein>
    <recommendedName>
        <fullName evidence="1">BTB domain-containing protein</fullName>
    </recommendedName>
</protein>
<evidence type="ECO:0000259" key="1">
    <source>
        <dbReference type="PROSITE" id="PS50097"/>
    </source>
</evidence>
<dbReference type="OrthoDB" id="2665493at2759"/>
<gene>
    <name evidence="2" type="ORF">BDP27DRAFT_1417386</name>
</gene>